<dbReference type="GO" id="GO:0008168">
    <property type="term" value="F:methyltransferase activity"/>
    <property type="evidence" value="ECO:0007669"/>
    <property type="project" value="UniProtKB-KW"/>
</dbReference>
<keyword evidence="1" id="KW-0489">Methyltransferase</keyword>
<dbReference type="Gene3D" id="3.40.50.150">
    <property type="entry name" value="Vaccinia Virus protein VP39"/>
    <property type="match status" value="1"/>
</dbReference>
<proteinExistence type="predicted"/>
<dbReference type="Proteomes" id="UP000317155">
    <property type="component" value="Unassembled WGS sequence"/>
</dbReference>
<dbReference type="GO" id="GO:0032259">
    <property type="term" value="P:methylation"/>
    <property type="evidence" value="ECO:0007669"/>
    <property type="project" value="UniProtKB-KW"/>
</dbReference>
<dbReference type="Pfam" id="PF13489">
    <property type="entry name" value="Methyltransf_23"/>
    <property type="match status" value="1"/>
</dbReference>
<accession>A0A550J961</accession>
<dbReference type="SUPFAM" id="SSF53335">
    <property type="entry name" value="S-adenosyl-L-methionine-dependent methyltransferases"/>
    <property type="match status" value="1"/>
</dbReference>
<dbReference type="OrthoDB" id="9815644at2"/>
<dbReference type="EMBL" id="VJVV01000009">
    <property type="protein sequence ID" value="TRO79775.1"/>
    <property type="molecule type" value="Genomic_DNA"/>
</dbReference>
<gene>
    <name evidence="1" type="ORF">FL622_12770</name>
</gene>
<dbReference type="PANTHER" id="PTHR43861">
    <property type="entry name" value="TRANS-ACONITATE 2-METHYLTRANSFERASE-RELATED"/>
    <property type="match status" value="1"/>
</dbReference>
<dbReference type="RefSeq" id="WP_092058908.1">
    <property type="nucleotide sequence ID" value="NZ_FOJJ01000041.1"/>
</dbReference>
<dbReference type="AlphaFoldDB" id="A0A550J961"/>
<sequence length="302" mass="34159">MNFEHVNCDLCGADNYDLLFEGRDRLHGLPGTFPVVQCRECGLVYLNPRPDESSMADFYPEEYSPFASDRGVVGYLRTVLRRREAAGIAGSLLPGARVLEVGCAAGELLTALRDRGLEVTGLEPSLHAAEKAHREYGLDVYRGTVFDAPFPGKMFDAVVLRHVIEHFPSPRAALEKIRTWLKPGGFLHISTPNFDSLNRRLFKEFWHDLDVPRHQVVFSVSTLQRQLNDCGFQINSVRFEIAPNDWVGSTRNMLHSLHPDFSLYRFFNLKNPVALGMFLPLTLLQKCLRIGGRMQIVAMKIE</sequence>
<comment type="caution">
    <text evidence="1">The sequence shown here is derived from an EMBL/GenBank/DDBJ whole genome shotgun (WGS) entry which is preliminary data.</text>
</comment>
<evidence type="ECO:0000313" key="1">
    <source>
        <dbReference type="EMBL" id="TRO79775.1"/>
    </source>
</evidence>
<keyword evidence="2" id="KW-1185">Reference proteome</keyword>
<name>A0A550J961_9BACT</name>
<evidence type="ECO:0000313" key="2">
    <source>
        <dbReference type="Proteomes" id="UP000317155"/>
    </source>
</evidence>
<protein>
    <submittedName>
        <fullName evidence="1">Class I SAM-dependent methyltransferase</fullName>
    </submittedName>
</protein>
<reference evidence="1 2" key="1">
    <citation type="submission" date="2019-07" db="EMBL/GenBank/DDBJ databases">
        <title>Insights of Desulfuromonas acetexigens electromicrobiology.</title>
        <authorList>
            <person name="Katuri K."/>
            <person name="Sapireddy V."/>
            <person name="Shaw D.R."/>
            <person name="Saikaly P."/>
        </authorList>
    </citation>
    <scope>NUCLEOTIDE SEQUENCE [LARGE SCALE GENOMIC DNA]</scope>
    <source>
        <strain evidence="1 2">2873</strain>
    </source>
</reference>
<dbReference type="InterPro" id="IPR029063">
    <property type="entry name" value="SAM-dependent_MTases_sf"/>
</dbReference>
<dbReference type="CDD" id="cd02440">
    <property type="entry name" value="AdoMet_MTases"/>
    <property type="match status" value="1"/>
</dbReference>
<organism evidence="1 2">
    <name type="scientific">Trichloromonas acetexigens</name>
    <dbReference type="NCBI Taxonomy" id="38815"/>
    <lineage>
        <taxon>Bacteria</taxon>
        <taxon>Pseudomonadati</taxon>
        <taxon>Thermodesulfobacteriota</taxon>
        <taxon>Desulfuromonadia</taxon>
        <taxon>Desulfuromonadales</taxon>
        <taxon>Trichloromonadaceae</taxon>
        <taxon>Trichloromonas</taxon>
    </lineage>
</organism>
<dbReference type="PANTHER" id="PTHR43861:SF6">
    <property type="entry name" value="METHYLTRANSFERASE TYPE 11"/>
    <property type="match status" value="1"/>
</dbReference>
<keyword evidence="1" id="KW-0808">Transferase</keyword>